<evidence type="ECO:0000256" key="1">
    <source>
        <dbReference type="ARBA" id="ARBA00004151"/>
    </source>
</evidence>
<keyword evidence="9 22" id="KW-1133">Transmembrane helix</keyword>
<dbReference type="GO" id="GO:0072594">
    <property type="term" value="P:establishment of protein localization to organelle"/>
    <property type="evidence" value="ECO:0007669"/>
    <property type="project" value="TreeGrafter"/>
</dbReference>
<keyword evidence="26" id="KW-1185">Reference proteome</keyword>
<evidence type="ECO:0000256" key="19">
    <source>
        <dbReference type="ARBA" id="ARBA00076257"/>
    </source>
</evidence>
<evidence type="ECO:0000256" key="20">
    <source>
        <dbReference type="PROSITE-ProRule" id="PRU00740"/>
    </source>
</evidence>
<dbReference type="Pfam" id="PF01299">
    <property type="entry name" value="Lamp2-like_luminal"/>
    <property type="match status" value="1"/>
</dbReference>
<accession>A0AAE1DSH1</accession>
<feature type="domain" description="Lysosome-associated membrane glycoprotein 2-like luminal" evidence="24">
    <location>
        <begin position="268"/>
        <end position="344"/>
    </location>
</feature>
<evidence type="ECO:0000256" key="5">
    <source>
        <dbReference type="ARBA" id="ARBA00009644"/>
    </source>
</evidence>
<evidence type="ECO:0000256" key="15">
    <source>
        <dbReference type="ARBA" id="ARBA00029428"/>
    </source>
</evidence>
<comment type="similarity">
    <text evidence="5 20">Belongs to the LAMP family.</text>
</comment>
<dbReference type="InterPro" id="IPR048528">
    <property type="entry name" value="Lamp2-like_luminal"/>
</dbReference>
<comment type="subcellular location">
    <subcellularLocation>
        <location evidence="4">Cell projection</location>
        <location evidence="4">Dendrite</location>
    </subcellularLocation>
    <subcellularLocation>
        <location evidence="17">Cell projection</location>
        <location evidence="17">Growth cone membrane</location>
        <topology evidence="17">Single-pass type I membrane protein</topology>
    </subcellularLocation>
    <subcellularLocation>
        <location evidence="15">Cytoplasmic vesicle</location>
        <location evidence="15">Secretory vesicle</location>
        <location evidence="15">Synaptic vesicle membrane</location>
        <topology evidence="15">Single-pass type I membrane protein</topology>
    </subcellularLocation>
    <subcellularLocation>
        <location evidence="2">Early endosome membrane</location>
        <topology evidence="2">Single-pass type I membrane protein</topology>
    </subcellularLocation>
    <subcellularLocation>
        <location evidence="1">Endoplasmic reticulum-Golgi intermediate compartment membrane</location>
        <topology evidence="1">Single-pass type I membrane protein</topology>
    </subcellularLocation>
    <subcellularLocation>
        <location evidence="20">Membrane</location>
        <topology evidence="20">Single-pass type I membrane protein</topology>
    </subcellularLocation>
    <subcellularLocation>
        <location evidence="3">Recycling endosome</location>
    </subcellularLocation>
</comment>
<keyword evidence="6 20" id="KW-0812">Transmembrane</keyword>
<evidence type="ECO:0000256" key="23">
    <source>
        <dbReference type="SAM" id="SignalP"/>
    </source>
</evidence>
<dbReference type="GO" id="GO:0031902">
    <property type="term" value="C:late endosome membrane"/>
    <property type="evidence" value="ECO:0007669"/>
    <property type="project" value="TreeGrafter"/>
</dbReference>
<evidence type="ECO:0000256" key="12">
    <source>
        <dbReference type="ARBA" id="ARBA00023180"/>
    </source>
</evidence>
<dbReference type="PANTHER" id="PTHR11506:SF35">
    <property type="entry name" value="LYSOSOME-ASSOCIATED MEMBRANE GLYCOPROTEIN 5"/>
    <property type="match status" value="1"/>
</dbReference>
<proteinExistence type="inferred from homology"/>
<dbReference type="Gene3D" id="2.40.160.110">
    <property type="match status" value="2"/>
</dbReference>
<evidence type="ECO:0000256" key="10">
    <source>
        <dbReference type="ARBA" id="ARBA00023018"/>
    </source>
</evidence>
<keyword evidence="7 23" id="KW-0732">Signal</keyword>
<gene>
    <name evidence="25" type="ORF">RRG08_029709</name>
</gene>
<evidence type="ECO:0000256" key="16">
    <source>
        <dbReference type="ARBA" id="ARBA00053950"/>
    </source>
</evidence>
<evidence type="ECO:0000256" key="2">
    <source>
        <dbReference type="ARBA" id="ARBA00004158"/>
    </source>
</evidence>
<dbReference type="AlphaFoldDB" id="A0AAE1DSH1"/>
<evidence type="ECO:0000259" key="24">
    <source>
        <dbReference type="Pfam" id="PF01299"/>
    </source>
</evidence>
<protein>
    <recommendedName>
        <fullName evidence="18">Lysosome-associated membrane glycoprotein 5</fullName>
    </recommendedName>
    <alternativeName>
        <fullName evidence="19">Lysosome-associated membrane protein 5</fullName>
    </alternativeName>
</protein>
<dbReference type="InterPro" id="IPR002000">
    <property type="entry name" value="Lysosome-assoc_membr_glycop"/>
</dbReference>
<dbReference type="GO" id="GO:0005765">
    <property type="term" value="C:lysosomal membrane"/>
    <property type="evidence" value="ECO:0007669"/>
    <property type="project" value="TreeGrafter"/>
</dbReference>
<evidence type="ECO:0000256" key="9">
    <source>
        <dbReference type="ARBA" id="ARBA00022989"/>
    </source>
</evidence>
<keyword evidence="10" id="KW-0770">Synapse</keyword>
<evidence type="ECO:0000256" key="4">
    <source>
        <dbReference type="ARBA" id="ARBA00004279"/>
    </source>
</evidence>
<evidence type="ECO:0000256" key="13">
    <source>
        <dbReference type="ARBA" id="ARBA00023273"/>
    </source>
</evidence>
<dbReference type="PROSITE" id="PS51407">
    <property type="entry name" value="LAMP_3"/>
    <property type="match status" value="1"/>
</dbReference>
<evidence type="ECO:0000313" key="25">
    <source>
        <dbReference type="EMBL" id="KAK3780013.1"/>
    </source>
</evidence>
<feature type="compositionally biased region" description="Low complexity" evidence="21">
    <location>
        <begin position="224"/>
        <end position="253"/>
    </location>
</feature>
<comment type="function">
    <text evidence="16">Plays a role in short-term synaptic plasticity in a subset of GABAergic neurons in the brain.</text>
</comment>
<dbReference type="Proteomes" id="UP001283361">
    <property type="component" value="Unassembled WGS sequence"/>
</dbReference>
<evidence type="ECO:0000313" key="26">
    <source>
        <dbReference type="Proteomes" id="UP001283361"/>
    </source>
</evidence>
<keyword evidence="13" id="KW-0966">Cell projection</keyword>
<evidence type="ECO:0000256" key="21">
    <source>
        <dbReference type="SAM" id="MobiDB-lite"/>
    </source>
</evidence>
<evidence type="ECO:0000256" key="14">
    <source>
        <dbReference type="ARBA" id="ARBA00023329"/>
    </source>
</evidence>
<feature type="compositionally biased region" description="Pro residues" evidence="21">
    <location>
        <begin position="254"/>
        <end position="266"/>
    </location>
</feature>
<sequence>MRQARPMTLIVLLVSLATYSTVIQGKLFVLNDPETGKPCILVDVDFTLDLAAVRSEKVISMAQISSEDDGIQIDGSCGNHSAVLNFFFPQKVNWALKFKQDKNEAFLNRLVQFVPKSVFGEKVPISDYQLMDDPGVKELGNASYSYECPVAEIVEYEVVTVTTKTTNFTVTANVSYIHAQAFNIKKGNFSPSFICKGALTTPGPTSSKTSASVNQTTLTVQITTVTQKASTSSNHSSKSPTPTTQTSPSAPSKEPSPPPTSSPKPPLKLYTVKDGNITCIALQAALALDINYPVEGKGTTKTAQIFVPQDAKSSGNCKLSSTSQDLTISFFKDWELTFVFSTTKKNSLESLISSPNEDQPKHPEYKISQIELAGSSDKDKFPGTTWPAGQKFNFKTEKPNYPDVNSNKDYYKCDSTLKTELTPDATVESQKFEVKAFNRDNKVDFSGSAAVCAADSGSSKKKTYIIVGCVLAAIVLIAFIAFVVMRVIKKRRENYGPLN</sequence>
<feature type="signal peptide" evidence="23">
    <location>
        <begin position="1"/>
        <end position="25"/>
    </location>
</feature>
<comment type="caution">
    <text evidence="25">The sequence shown here is derived from an EMBL/GenBank/DDBJ whole genome shotgun (WGS) entry which is preliminary data.</text>
</comment>
<keyword evidence="8" id="KW-0967">Endosome</keyword>
<organism evidence="25 26">
    <name type="scientific">Elysia crispata</name>
    <name type="common">lettuce slug</name>
    <dbReference type="NCBI Taxonomy" id="231223"/>
    <lineage>
        <taxon>Eukaryota</taxon>
        <taxon>Metazoa</taxon>
        <taxon>Spiralia</taxon>
        <taxon>Lophotrochozoa</taxon>
        <taxon>Mollusca</taxon>
        <taxon>Gastropoda</taxon>
        <taxon>Heterobranchia</taxon>
        <taxon>Euthyneura</taxon>
        <taxon>Panpulmonata</taxon>
        <taxon>Sacoglossa</taxon>
        <taxon>Placobranchoidea</taxon>
        <taxon>Plakobranchidae</taxon>
        <taxon>Elysia</taxon>
    </lineage>
</organism>
<name>A0AAE1DSH1_9GAST</name>
<feature type="transmembrane region" description="Helical" evidence="22">
    <location>
        <begin position="464"/>
        <end position="485"/>
    </location>
</feature>
<feature type="disulfide bond" evidence="20">
    <location>
        <begin position="279"/>
        <end position="317"/>
    </location>
</feature>
<keyword evidence="12" id="KW-0325">Glycoprotein</keyword>
<evidence type="ECO:0000256" key="7">
    <source>
        <dbReference type="ARBA" id="ARBA00022729"/>
    </source>
</evidence>
<evidence type="ECO:0000256" key="17">
    <source>
        <dbReference type="ARBA" id="ARBA00060492"/>
    </source>
</evidence>
<evidence type="ECO:0000256" key="6">
    <source>
        <dbReference type="ARBA" id="ARBA00022692"/>
    </source>
</evidence>
<evidence type="ECO:0000256" key="18">
    <source>
        <dbReference type="ARBA" id="ARBA00074379"/>
    </source>
</evidence>
<keyword evidence="11 20" id="KW-0472">Membrane</keyword>
<comment type="caution">
    <text evidence="20">Lacks conserved residue(s) required for the propagation of feature annotation.</text>
</comment>
<keyword evidence="14" id="KW-0968">Cytoplasmic vesicle</keyword>
<evidence type="ECO:0000256" key="11">
    <source>
        <dbReference type="ARBA" id="ARBA00023136"/>
    </source>
</evidence>
<feature type="region of interest" description="Disordered" evidence="21">
    <location>
        <begin position="224"/>
        <end position="268"/>
    </location>
</feature>
<dbReference type="GO" id="GO:0005886">
    <property type="term" value="C:plasma membrane"/>
    <property type="evidence" value="ECO:0007669"/>
    <property type="project" value="UniProtKB-SubCell"/>
</dbReference>
<reference evidence="25" key="1">
    <citation type="journal article" date="2023" name="G3 (Bethesda)">
        <title>A reference genome for the long-term kleptoplast-retaining sea slug Elysia crispata morphotype clarki.</title>
        <authorList>
            <person name="Eastman K.E."/>
            <person name="Pendleton A.L."/>
            <person name="Shaikh M.A."/>
            <person name="Suttiyut T."/>
            <person name="Ogas R."/>
            <person name="Tomko P."/>
            <person name="Gavelis G."/>
            <person name="Widhalm J.R."/>
            <person name="Wisecaver J.H."/>
        </authorList>
    </citation>
    <scope>NUCLEOTIDE SEQUENCE</scope>
    <source>
        <strain evidence="25">ECLA1</strain>
    </source>
</reference>
<evidence type="ECO:0000256" key="8">
    <source>
        <dbReference type="ARBA" id="ARBA00022753"/>
    </source>
</evidence>
<evidence type="ECO:0000256" key="22">
    <source>
        <dbReference type="SAM" id="Phobius"/>
    </source>
</evidence>
<dbReference type="PANTHER" id="PTHR11506">
    <property type="entry name" value="LYSOSOME-ASSOCIATED MEMBRANE GLYCOPROTEIN"/>
    <property type="match status" value="1"/>
</dbReference>
<keyword evidence="20" id="KW-1015">Disulfide bond</keyword>
<feature type="chain" id="PRO_5042025508" description="Lysosome-associated membrane glycoprotein 5" evidence="23">
    <location>
        <begin position="26"/>
        <end position="499"/>
    </location>
</feature>
<evidence type="ECO:0000256" key="3">
    <source>
        <dbReference type="ARBA" id="ARBA00004172"/>
    </source>
</evidence>
<dbReference type="EMBL" id="JAWDGP010002766">
    <property type="protein sequence ID" value="KAK3780013.1"/>
    <property type="molecule type" value="Genomic_DNA"/>
</dbReference>